<comment type="caution">
    <text evidence="1">The sequence shown here is derived from an EMBL/GenBank/DDBJ whole genome shotgun (WGS) entry which is preliminary data.</text>
</comment>
<reference evidence="1" key="2">
    <citation type="submission" date="2021-02" db="EMBL/GenBank/DDBJ databases">
        <authorList>
            <person name="Kimball J.A."/>
            <person name="Haas M.W."/>
            <person name="Macchietto M."/>
            <person name="Kono T."/>
            <person name="Duquette J."/>
            <person name="Shao M."/>
        </authorList>
    </citation>
    <scope>NUCLEOTIDE SEQUENCE</scope>
    <source>
        <tissue evidence="1">Fresh leaf tissue</tissue>
    </source>
</reference>
<keyword evidence="2" id="KW-1185">Reference proteome</keyword>
<proteinExistence type="predicted"/>
<protein>
    <submittedName>
        <fullName evidence="1">Uncharacterized protein</fullName>
    </submittedName>
</protein>
<dbReference type="EMBL" id="JAAALK010000284">
    <property type="protein sequence ID" value="KAG8069056.1"/>
    <property type="molecule type" value="Genomic_DNA"/>
</dbReference>
<accession>A0A8J5S5E3</accession>
<reference evidence="1" key="1">
    <citation type="journal article" date="2021" name="bioRxiv">
        <title>Whole Genome Assembly and Annotation of Northern Wild Rice, Zizania palustris L., Supports a Whole Genome Duplication in the Zizania Genus.</title>
        <authorList>
            <person name="Haas M."/>
            <person name="Kono T."/>
            <person name="Macchietto M."/>
            <person name="Millas R."/>
            <person name="McGilp L."/>
            <person name="Shao M."/>
            <person name="Duquette J."/>
            <person name="Hirsch C.N."/>
            <person name="Kimball J."/>
        </authorList>
    </citation>
    <scope>NUCLEOTIDE SEQUENCE</scope>
    <source>
        <tissue evidence="1">Fresh leaf tissue</tissue>
    </source>
</reference>
<evidence type="ECO:0000313" key="2">
    <source>
        <dbReference type="Proteomes" id="UP000729402"/>
    </source>
</evidence>
<sequence>MAEATMVTYGKVSGSVTTQGILHYFEDAGCDICPAMEMATIEFGGDHLLAPTLDVSASWKSFQGAWKKQGKEAATTMMDEAHLRWAQ</sequence>
<organism evidence="1 2">
    <name type="scientific">Zizania palustris</name>
    <name type="common">Northern wild rice</name>
    <dbReference type="NCBI Taxonomy" id="103762"/>
    <lineage>
        <taxon>Eukaryota</taxon>
        <taxon>Viridiplantae</taxon>
        <taxon>Streptophyta</taxon>
        <taxon>Embryophyta</taxon>
        <taxon>Tracheophyta</taxon>
        <taxon>Spermatophyta</taxon>
        <taxon>Magnoliopsida</taxon>
        <taxon>Liliopsida</taxon>
        <taxon>Poales</taxon>
        <taxon>Poaceae</taxon>
        <taxon>BOP clade</taxon>
        <taxon>Oryzoideae</taxon>
        <taxon>Oryzeae</taxon>
        <taxon>Zizaniinae</taxon>
        <taxon>Zizania</taxon>
    </lineage>
</organism>
<gene>
    <name evidence="1" type="ORF">GUJ93_ZPchr0005g15513</name>
</gene>
<name>A0A8J5S5E3_ZIZPA</name>
<dbReference type="Proteomes" id="UP000729402">
    <property type="component" value="Unassembled WGS sequence"/>
</dbReference>
<dbReference type="AlphaFoldDB" id="A0A8J5S5E3"/>
<evidence type="ECO:0000313" key="1">
    <source>
        <dbReference type="EMBL" id="KAG8069056.1"/>
    </source>
</evidence>